<sequence length="101" mass="11178">MASFQEHQDNKTHQETFRKMVETLSSSEEDWQSCILPQVASTMEVSSPCLPCVLVRTSETINYPKSTPIATTSSNSGRARRMQSGSGSALKTQERYIMGSS</sequence>
<evidence type="ECO:0000313" key="3">
    <source>
        <dbReference type="Proteomes" id="UP000765509"/>
    </source>
</evidence>
<feature type="compositionally biased region" description="Polar residues" evidence="1">
    <location>
        <begin position="65"/>
        <end position="91"/>
    </location>
</feature>
<keyword evidence="3" id="KW-1185">Reference proteome</keyword>
<proteinExistence type="predicted"/>
<dbReference type="Proteomes" id="UP000765509">
    <property type="component" value="Unassembled WGS sequence"/>
</dbReference>
<organism evidence="2 3">
    <name type="scientific">Austropuccinia psidii MF-1</name>
    <dbReference type="NCBI Taxonomy" id="1389203"/>
    <lineage>
        <taxon>Eukaryota</taxon>
        <taxon>Fungi</taxon>
        <taxon>Dikarya</taxon>
        <taxon>Basidiomycota</taxon>
        <taxon>Pucciniomycotina</taxon>
        <taxon>Pucciniomycetes</taxon>
        <taxon>Pucciniales</taxon>
        <taxon>Sphaerophragmiaceae</taxon>
        <taxon>Austropuccinia</taxon>
    </lineage>
</organism>
<reference evidence="2" key="1">
    <citation type="submission" date="2021-03" db="EMBL/GenBank/DDBJ databases">
        <title>Draft genome sequence of rust myrtle Austropuccinia psidii MF-1, a brazilian biotype.</title>
        <authorList>
            <person name="Quecine M.C."/>
            <person name="Pachon D.M.R."/>
            <person name="Bonatelli M.L."/>
            <person name="Correr F.H."/>
            <person name="Franceschini L.M."/>
            <person name="Leite T.F."/>
            <person name="Margarido G.R.A."/>
            <person name="Almeida C.A."/>
            <person name="Ferrarezi J.A."/>
            <person name="Labate C.A."/>
        </authorList>
    </citation>
    <scope>NUCLEOTIDE SEQUENCE</scope>
    <source>
        <strain evidence="2">MF-1</strain>
    </source>
</reference>
<protein>
    <submittedName>
        <fullName evidence="2">Uncharacterized protein</fullName>
    </submittedName>
</protein>
<evidence type="ECO:0000256" key="1">
    <source>
        <dbReference type="SAM" id="MobiDB-lite"/>
    </source>
</evidence>
<accession>A0A9Q3KWQ8</accession>
<evidence type="ECO:0000313" key="2">
    <source>
        <dbReference type="EMBL" id="MBW0589708.1"/>
    </source>
</evidence>
<feature type="region of interest" description="Disordered" evidence="1">
    <location>
        <begin position="65"/>
        <end position="101"/>
    </location>
</feature>
<gene>
    <name evidence="2" type="ORF">O181_129423</name>
</gene>
<name>A0A9Q3KWQ8_9BASI</name>
<dbReference type="AlphaFoldDB" id="A0A9Q3KWQ8"/>
<dbReference type="EMBL" id="AVOT02135301">
    <property type="protein sequence ID" value="MBW0589708.1"/>
    <property type="molecule type" value="Genomic_DNA"/>
</dbReference>
<comment type="caution">
    <text evidence="2">The sequence shown here is derived from an EMBL/GenBank/DDBJ whole genome shotgun (WGS) entry which is preliminary data.</text>
</comment>